<evidence type="ECO:0000313" key="2">
    <source>
        <dbReference type="EMBL" id="EYC23554.1"/>
    </source>
</evidence>
<gene>
    <name evidence="2" type="primary">Acey_s0015.g2719</name>
    <name evidence="2" type="ORF">Y032_0015g2719</name>
</gene>
<dbReference type="Proteomes" id="UP000024635">
    <property type="component" value="Unassembled WGS sequence"/>
</dbReference>
<proteinExistence type="predicted"/>
<protein>
    <submittedName>
        <fullName evidence="2">Uncharacterized protein</fullName>
    </submittedName>
</protein>
<comment type="caution">
    <text evidence="2">The sequence shown here is derived from an EMBL/GenBank/DDBJ whole genome shotgun (WGS) entry which is preliminary data.</text>
</comment>
<dbReference type="EMBL" id="JARK01001351">
    <property type="protein sequence ID" value="EYC23554.1"/>
    <property type="molecule type" value="Genomic_DNA"/>
</dbReference>
<sequence>MYILGAVADAGERNRGLCDTACASCIVFCNHNFPSLLLSVRLLLNAFAYCAPAIAGWACIVCLQITI</sequence>
<feature type="transmembrane region" description="Helical" evidence="1">
    <location>
        <begin position="42"/>
        <end position="63"/>
    </location>
</feature>
<dbReference type="AlphaFoldDB" id="A0A016V7F5"/>
<name>A0A016V7F5_9BILA</name>
<keyword evidence="1" id="KW-0472">Membrane</keyword>
<reference evidence="3" key="1">
    <citation type="journal article" date="2015" name="Nat. Genet.">
        <title>The genome and transcriptome of the zoonotic hookworm Ancylostoma ceylanicum identify infection-specific gene families.</title>
        <authorList>
            <person name="Schwarz E.M."/>
            <person name="Hu Y."/>
            <person name="Antoshechkin I."/>
            <person name="Miller M.M."/>
            <person name="Sternberg P.W."/>
            <person name="Aroian R.V."/>
        </authorList>
    </citation>
    <scope>NUCLEOTIDE SEQUENCE</scope>
    <source>
        <strain evidence="3">HY135</strain>
    </source>
</reference>
<organism evidence="2 3">
    <name type="scientific">Ancylostoma ceylanicum</name>
    <dbReference type="NCBI Taxonomy" id="53326"/>
    <lineage>
        <taxon>Eukaryota</taxon>
        <taxon>Metazoa</taxon>
        <taxon>Ecdysozoa</taxon>
        <taxon>Nematoda</taxon>
        <taxon>Chromadorea</taxon>
        <taxon>Rhabditida</taxon>
        <taxon>Rhabditina</taxon>
        <taxon>Rhabditomorpha</taxon>
        <taxon>Strongyloidea</taxon>
        <taxon>Ancylostomatidae</taxon>
        <taxon>Ancylostomatinae</taxon>
        <taxon>Ancylostoma</taxon>
    </lineage>
</organism>
<keyword evidence="1" id="KW-0812">Transmembrane</keyword>
<evidence type="ECO:0000313" key="3">
    <source>
        <dbReference type="Proteomes" id="UP000024635"/>
    </source>
</evidence>
<evidence type="ECO:0000256" key="1">
    <source>
        <dbReference type="SAM" id="Phobius"/>
    </source>
</evidence>
<keyword evidence="3" id="KW-1185">Reference proteome</keyword>
<accession>A0A016V7F5</accession>
<keyword evidence="1" id="KW-1133">Transmembrane helix</keyword>